<dbReference type="InterPro" id="IPR011010">
    <property type="entry name" value="DNA_brk_join_enz"/>
</dbReference>
<keyword evidence="9" id="KW-1185">Reference proteome</keyword>
<dbReference type="Gene3D" id="1.10.443.10">
    <property type="entry name" value="Intergrase catalytic core"/>
    <property type="match status" value="1"/>
</dbReference>
<evidence type="ECO:0000256" key="2">
    <source>
        <dbReference type="ARBA" id="ARBA00022908"/>
    </source>
</evidence>
<dbReference type="CDD" id="cd01189">
    <property type="entry name" value="INT_ICEBs1_C_like"/>
    <property type="match status" value="1"/>
</dbReference>
<dbReference type="InterPro" id="IPR002104">
    <property type="entry name" value="Integrase_catalytic"/>
</dbReference>
<comment type="caution">
    <text evidence="8">The sequence shown here is derived from an EMBL/GenBank/DDBJ whole genome shotgun (WGS) entry which is preliminary data.</text>
</comment>
<evidence type="ECO:0000256" key="4">
    <source>
        <dbReference type="ARBA" id="ARBA00023172"/>
    </source>
</evidence>
<dbReference type="InterPro" id="IPR010998">
    <property type="entry name" value="Integrase_recombinase_N"/>
</dbReference>
<dbReference type="PROSITE" id="PS51900">
    <property type="entry name" value="CB"/>
    <property type="match status" value="1"/>
</dbReference>
<keyword evidence="3 5" id="KW-0238">DNA-binding</keyword>
<evidence type="ECO:0000256" key="3">
    <source>
        <dbReference type="ARBA" id="ARBA00023125"/>
    </source>
</evidence>
<dbReference type="PANTHER" id="PTHR30629:SF2">
    <property type="entry name" value="PROPHAGE INTEGRASE INTS-RELATED"/>
    <property type="match status" value="1"/>
</dbReference>
<dbReference type="PROSITE" id="PS51898">
    <property type="entry name" value="TYR_RECOMBINASE"/>
    <property type="match status" value="1"/>
</dbReference>
<proteinExistence type="inferred from homology"/>
<evidence type="ECO:0000256" key="5">
    <source>
        <dbReference type="PROSITE-ProRule" id="PRU01248"/>
    </source>
</evidence>
<dbReference type="RefSeq" id="WP_191795039.1">
    <property type="nucleotide sequence ID" value="NZ_JACSQQ010000005.1"/>
</dbReference>
<evidence type="ECO:0000259" key="6">
    <source>
        <dbReference type="PROSITE" id="PS51898"/>
    </source>
</evidence>
<accession>A0ABR8RPD8</accession>
<evidence type="ECO:0000313" key="8">
    <source>
        <dbReference type="EMBL" id="MBD7949633.1"/>
    </source>
</evidence>
<reference evidence="8 9" key="1">
    <citation type="submission" date="2020-08" db="EMBL/GenBank/DDBJ databases">
        <title>A Genomic Blueprint of the Chicken Gut Microbiome.</title>
        <authorList>
            <person name="Gilroy R."/>
            <person name="Ravi A."/>
            <person name="Getino M."/>
            <person name="Pursley I."/>
            <person name="Horton D.L."/>
            <person name="Alikhan N.-F."/>
            <person name="Baker D."/>
            <person name="Gharbi K."/>
            <person name="Hall N."/>
            <person name="Watson M."/>
            <person name="Adriaenssens E.M."/>
            <person name="Foster-Nyarko E."/>
            <person name="Jarju S."/>
            <person name="Secka A."/>
            <person name="Antonio M."/>
            <person name="Oren A."/>
            <person name="Chaudhuri R."/>
            <person name="La Ragione R.M."/>
            <person name="Hildebrand F."/>
            <person name="Pallen M.J."/>
        </authorList>
    </citation>
    <scope>NUCLEOTIDE SEQUENCE [LARGE SCALE GENOMIC DNA]</scope>
    <source>
        <strain evidence="8 9">Sa4CUA1</strain>
    </source>
</reference>
<protein>
    <submittedName>
        <fullName evidence="8">Site-specific integrase</fullName>
    </submittedName>
</protein>
<organism evidence="8 9">
    <name type="scientific">Oerskovia rustica</name>
    <dbReference type="NCBI Taxonomy" id="2762237"/>
    <lineage>
        <taxon>Bacteria</taxon>
        <taxon>Bacillati</taxon>
        <taxon>Actinomycetota</taxon>
        <taxon>Actinomycetes</taxon>
        <taxon>Micrococcales</taxon>
        <taxon>Cellulomonadaceae</taxon>
        <taxon>Oerskovia</taxon>
    </lineage>
</organism>
<dbReference type="Gene3D" id="1.10.150.130">
    <property type="match status" value="1"/>
</dbReference>
<evidence type="ECO:0000259" key="7">
    <source>
        <dbReference type="PROSITE" id="PS51900"/>
    </source>
</evidence>
<keyword evidence="4" id="KW-0233">DNA recombination</keyword>
<comment type="similarity">
    <text evidence="1">Belongs to the 'phage' integrase family.</text>
</comment>
<dbReference type="PANTHER" id="PTHR30629">
    <property type="entry name" value="PROPHAGE INTEGRASE"/>
    <property type="match status" value="1"/>
</dbReference>
<evidence type="ECO:0000313" key="9">
    <source>
        <dbReference type="Proteomes" id="UP000641803"/>
    </source>
</evidence>
<dbReference type="SUPFAM" id="SSF56349">
    <property type="entry name" value="DNA breaking-rejoining enzymes"/>
    <property type="match status" value="1"/>
</dbReference>
<dbReference type="InterPro" id="IPR013762">
    <property type="entry name" value="Integrase-like_cat_sf"/>
</dbReference>
<dbReference type="Pfam" id="PF22022">
    <property type="entry name" value="Phage_int_M"/>
    <property type="match status" value="1"/>
</dbReference>
<dbReference type="InterPro" id="IPR050808">
    <property type="entry name" value="Phage_Integrase"/>
</dbReference>
<evidence type="ECO:0000256" key="1">
    <source>
        <dbReference type="ARBA" id="ARBA00008857"/>
    </source>
</evidence>
<feature type="domain" description="Tyr recombinase" evidence="6">
    <location>
        <begin position="165"/>
        <end position="399"/>
    </location>
</feature>
<dbReference type="InterPro" id="IPR044068">
    <property type="entry name" value="CB"/>
</dbReference>
<dbReference type="InterPro" id="IPR053876">
    <property type="entry name" value="Phage_int_M"/>
</dbReference>
<sequence>MAFDPDKGRWIGTIEAGVTAKGTRRRLKVSGRTEAEAKARLKEKQRQIAAEGMPVEGASARVTISTWAKAWTERRQHEVRSSTTSNDISQVRKWVIPTIGHVRLEQLTPAHMRAVTAAILSAGRAQSTALRAQVVLKKMLRDAIVEGYRVPQRVLEMPNPEKNVTDRDAVPLIDAHAIIRAAGDLGPAGSRWVAAFLQGMRQGECLGLTWDCVNFERKTIEVAWQLDAVPYRVPRDRSSGFRIKPGTPHRHLVGRWHLVPPKSKSGTRVIPMVPWMEAALLAWREVAPPSPHRLVWPALDGSPRDDKDDSIAWYALQDVARVARIDEAPFTPGLRLDERGGPLLGRRYALHEARHSTATLLMEAGVSNTVITAIIGHSSIVSSQAYLHASQDMSRKALDGVAGRLGLSAP</sequence>
<name>A0ABR8RPD8_9CELL</name>
<gene>
    <name evidence="8" type="ORF">H9652_04315</name>
</gene>
<dbReference type="Pfam" id="PF00589">
    <property type="entry name" value="Phage_integrase"/>
    <property type="match status" value="1"/>
</dbReference>
<dbReference type="EMBL" id="JACSQQ010000005">
    <property type="protein sequence ID" value="MBD7949633.1"/>
    <property type="molecule type" value="Genomic_DNA"/>
</dbReference>
<feature type="domain" description="Core-binding (CB)" evidence="7">
    <location>
        <begin position="62"/>
        <end position="144"/>
    </location>
</feature>
<dbReference type="Proteomes" id="UP000641803">
    <property type="component" value="Unassembled WGS sequence"/>
</dbReference>
<keyword evidence="2" id="KW-0229">DNA integration</keyword>